<dbReference type="GO" id="GO:0000785">
    <property type="term" value="C:chromatin"/>
    <property type="evidence" value="ECO:0007669"/>
    <property type="project" value="TreeGrafter"/>
</dbReference>
<comment type="subcellular location">
    <subcellularLocation>
        <location evidence="1">Nucleus</location>
    </subcellularLocation>
</comment>
<evidence type="ECO:0000256" key="1">
    <source>
        <dbReference type="ARBA" id="ARBA00004123"/>
    </source>
</evidence>
<dbReference type="Pfam" id="PF02891">
    <property type="entry name" value="zf-MIZ"/>
    <property type="match status" value="1"/>
</dbReference>
<evidence type="ECO:0000256" key="2">
    <source>
        <dbReference type="ARBA" id="ARBA00004718"/>
    </source>
</evidence>
<dbReference type="InterPro" id="IPR036361">
    <property type="entry name" value="SAP_dom_sf"/>
</dbReference>
<keyword evidence="4" id="KW-0808">Transferase</keyword>
<evidence type="ECO:0000313" key="13">
    <source>
        <dbReference type="EMBL" id="KAK9289595.1"/>
    </source>
</evidence>
<gene>
    <name evidence="13" type="ORF">L1049_007751</name>
</gene>
<accession>A0AAP0S8M1</accession>
<dbReference type="InterPro" id="IPR013083">
    <property type="entry name" value="Znf_RING/FYVE/PHD"/>
</dbReference>
<evidence type="ECO:0000256" key="5">
    <source>
        <dbReference type="ARBA" id="ARBA00022723"/>
    </source>
</evidence>
<dbReference type="SUPFAM" id="SSF57903">
    <property type="entry name" value="FYVE/PHD zinc finger"/>
    <property type="match status" value="1"/>
</dbReference>
<dbReference type="PANTHER" id="PTHR10782">
    <property type="entry name" value="ZINC FINGER MIZ DOMAIN-CONTAINING PROTEIN"/>
    <property type="match status" value="1"/>
</dbReference>
<organism evidence="13 14">
    <name type="scientific">Liquidambar formosana</name>
    <name type="common">Formosan gum</name>
    <dbReference type="NCBI Taxonomy" id="63359"/>
    <lineage>
        <taxon>Eukaryota</taxon>
        <taxon>Viridiplantae</taxon>
        <taxon>Streptophyta</taxon>
        <taxon>Embryophyta</taxon>
        <taxon>Tracheophyta</taxon>
        <taxon>Spermatophyta</taxon>
        <taxon>Magnoliopsida</taxon>
        <taxon>eudicotyledons</taxon>
        <taxon>Gunneridae</taxon>
        <taxon>Pentapetalae</taxon>
        <taxon>Saxifragales</taxon>
        <taxon>Altingiaceae</taxon>
        <taxon>Liquidambar</taxon>
    </lineage>
</organism>
<dbReference type="EMBL" id="JBBPBK010000002">
    <property type="protein sequence ID" value="KAK9289595.1"/>
    <property type="molecule type" value="Genomic_DNA"/>
</dbReference>
<comment type="caution">
    <text evidence="13">The sequence shown here is derived from an EMBL/GenBank/DDBJ whole genome shotgun (WGS) entry which is preliminary data.</text>
</comment>
<dbReference type="InterPro" id="IPR003034">
    <property type="entry name" value="SAP_dom"/>
</dbReference>
<comment type="pathway">
    <text evidence="2">Protein modification; protein sumoylation.</text>
</comment>
<keyword evidence="9" id="KW-0539">Nucleus</keyword>
<dbReference type="AlphaFoldDB" id="A0AAP0S8M1"/>
<keyword evidence="14" id="KW-1185">Reference proteome</keyword>
<evidence type="ECO:0000256" key="10">
    <source>
        <dbReference type="PROSITE-ProRule" id="PRU00452"/>
    </source>
</evidence>
<evidence type="ECO:0008006" key="15">
    <source>
        <dbReference type="Google" id="ProtNLM"/>
    </source>
</evidence>
<evidence type="ECO:0000256" key="3">
    <source>
        <dbReference type="ARBA" id="ARBA00005383"/>
    </source>
</evidence>
<protein>
    <recommendedName>
        <fullName evidence="15">E3 SUMO-protein ligase SIZ1</fullName>
    </recommendedName>
</protein>
<dbReference type="InterPro" id="IPR011011">
    <property type="entry name" value="Znf_FYVE_PHD"/>
</dbReference>
<evidence type="ECO:0000259" key="11">
    <source>
        <dbReference type="PROSITE" id="PS50800"/>
    </source>
</evidence>
<dbReference type="InterPro" id="IPR001965">
    <property type="entry name" value="Znf_PHD"/>
</dbReference>
<keyword evidence="7" id="KW-0833">Ubl conjugation pathway</keyword>
<evidence type="ECO:0000256" key="6">
    <source>
        <dbReference type="ARBA" id="ARBA00022771"/>
    </source>
</evidence>
<evidence type="ECO:0000256" key="7">
    <source>
        <dbReference type="ARBA" id="ARBA00022786"/>
    </source>
</evidence>
<sequence length="812" mass="88655">MDLVSACKEKLACLRVKELKDVLSQLGLSKQGNKQNLVDRILAMLSDGPGSKMSVCAIGNPFTKDEVAKLIEDTYRKMYGCEATDLESIGRSGSVMNTEMLQEDYDNSFQLDAKIRCPCESPLLIASMVQCQDCHVLQHTGCVIIVEEPVEGLPPVPTQFFCETCRINRADPFLVTVAYLLHPVKLTTNAQVSGETPLQSVEKLFHLTRADRELLQKPEYDVQVWCILLNDRVPFRMHWPQYAGLQVNGLAVRAINRPGSQLLGANGRDNGPIITACISDGLNRISLTGRDARIFCLGVRILKRRTIQQVLNLIPKELDSEQFEDALARVCRCFGGGAENADSDSDLEVVADSVTVNLRCPMSGSRIKIASRFKPCTHMGCFDLETFVELNQHSRKWQCPICLTNYSLEDIIVDPYFNRITTMMRSCGEDVTEIEVKPDGCWRAKNRNESMDLAQWHSPDGTLSVAIDEANLNIGILNQFKQESVSDRHTRSKLGTNMNCNVSCISDTAEDTFTLCSESILQDKFGEDSSVNQESGGLFYSSANTGIELDSASMNFDPTCGDAFKDPSALVGDAKIIVLSDSEDENGNLISPRTVCETGHANASWTNSYVPHLGVSDSYPEARGLTTNESPCLSLLNGNDNGSYLIMSNWPTSGALAGSGPPLYGSEVNVSDSSVTCLSLLNGYSVIPEMQNGCPTRIPDPSHCSNSDISNKLVDASLPYWGDAPSLQNFLPSRPDGTVEQSDLRGQPGISNGLHNEEYISLCLDGGSCDGDLGYSAADNGLNLRNRLASMEGTMDSAANTASFVSYVNNEV</sequence>
<dbReference type="Pfam" id="PF02037">
    <property type="entry name" value="SAP"/>
    <property type="match status" value="1"/>
</dbReference>
<dbReference type="InterPro" id="IPR031141">
    <property type="entry name" value="SIZ1/2_SP-RING"/>
</dbReference>
<proteinExistence type="inferred from homology"/>
<dbReference type="GO" id="GO:0061665">
    <property type="term" value="F:SUMO ligase activity"/>
    <property type="evidence" value="ECO:0007669"/>
    <property type="project" value="TreeGrafter"/>
</dbReference>
<dbReference type="PANTHER" id="PTHR10782:SF102">
    <property type="entry name" value="E3 SUMO-PROTEIN LIGASE SIZ1"/>
    <property type="match status" value="1"/>
</dbReference>
<dbReference type="PROSITE" id="PS50800">
    <property type="entry name" value="SAP"/>
    <property type="match status" value="1"/>
</dbReference>
<feature type="domain" description="SP-RING-type" evidence="12">
    <location>
        <begin position="343"/>
        <end position="426"/>
    </location>
</feature>
<keyword evidence="8" id="KW-0862">Zinc</keyword>
<evidence type="ECO:0000256" key="8">
    <source>
        <dbReference type="ARBA" id="ARBA00022833"/>
    </source>
</evidence>
<feature type="domain" description="SAP" evidence="11">
    <location>
        <begin position="11"/>
        <end position="45"/>
    </location>
</feature>
<dbReference type="GO" id="GO:0008270">
    <property type="term" value="F:zinc ion binding"/>
    <property type="evidence" value="ECO:0007669"/>
    <property type="project" value="UniProtKB-KW"/>
</dbReference>
<dbReference type="CDD" id="cd16792">
    <property type="entry name" value="SP-RING_Siz-like"/>
    <property type="match status" value="1"/>
</dbReference>
<dbReference type="SMART" id="SM00249">
    <property type="entry name" value="PHD"/>
    <property type="match status" value="1"/>
</dbReference>
<keyword evidence="5" id="KW-0479">Metal-binding</keyword>
<keyword evidence="6 10" id="KW-0863">Zinc-finger</keyword>
<dbReference type="Gene3D" id="3.30.40.10">
    <property type="entry name" value="Zinc/RING finger domain, C3HC4 (zinc finger)"/>
    <property type="match status" value="2"/>
</dbReference>
<dbReference type="SUPFAM" id="SSF68906">
    <property type="entry name" value="SAP domain"/>
    <property type="match status" value="1"/>
</dbReference>
<evidence type="ECO:0000313" key="14">
    <source>
        <dbReference type="Proteomes" id="UP001415857"/>
    </source>
</evidence>
<evidence type="ECO:0000256" key="9">
    <source>
        <dbReference type="ARBA" id="ARBA00023242"/>
    </source>
</evidence>
<evidence type="ECO:0000256" key="4">
    <source>
        <dbReference type="ARBA" id="ARBA00022679"/>
    </source>
</evidence>
<dbReference type="GO" id="GO:0005634">
    <property type="term" value="C:nucleus"/>
    <property type="evidence" value="ECO:0007669"/>
    <property type="project" value="UniProtKB-SubCell"/>
</dbReference>
<name>A0AAP0S8M1_LIQFO</name>
<dbReference type="GO" id="GO:0016925">
    <property type="term" value="P:protein sumoylation"/>
    <property type="evidence" value="ECO:0007669"/>
    <property type="project" value="TreeGrafter"/>
</dbReference>
<reference evidence="13 14" key="1">
    <citation type="journal article" date="2024" name="Plant J.">
        <title>Genome sequences and population genomics reveal climatic adaptation and genomic divergence between two closely related sweetgum species.</title>
        <authorList>
            <person name="Xu W.Q."/>
            <person name="Ren C.Q."/>
            <person name="Zhang X.Y."/>
            <person name="Comes H.P."/>
            <person name="Liu X.H."/>
            <person name="Li Y.G."/>
            <person name="Kettle C.J."/>
            <person name="Jalonen R."/>
            <person name="Gaisberger H."/>
            <person name="Ma Y.Z."/>
            <person name="Qiu Y.X."/>
        </authorList>
    </citation>
    <scope>NUCLEOTIDE SEQUENCE [LARGE SCALE GENOMIC DNA]</scope>
    <source>
        <strain evidence="13">Hangzhou</strain>
    </source>
</reference>
<dbReference type="PROSITE" id="PS51044">
    <property type="entry name" value="ZF_SP_RING"/>
    <property type="match status" value="1"/>
</dbReference>
<dbReference type="SMART" id="SM00513">
    <property type="entry name" value="SAP"/>
    <property type="match status" value="1"/>
</dbReference>
<evidence type="ECO:0000259" key="12">
    <source>
        <dbReference type="PROSITE" id="PS51044"/>
    </source>
</evidence>
<dbReference type="InterPro" id="IPR004181">
    <property type="entry name" value="Znf_MIZ"/>
</dbReference>
<dbReference type="Gene3D" id="1.10.720.30">
    <property type="entry name" value="SAP domain"/>
    <property type="match status" value="1"/>
</dbReference>
<dbReference type="CDD" id="cd15570">
    <property type="entry name" value="PHD_Bye1p_SIZ1_like"/>
    <property type="match status" value="1"/>
</dbReference>
<comment type="similarity">
    <text evidence="3">Belongs to the PIAS family.</text>
</comment>
<dbReference type="Proteomes" id="UP001415857">
    <property type="component" value="Unassembled WGS sequence"/>
</dbReference>